<gene>
    <name evidence="2" type="ORF">CXQ85_005063</name>
</gene>
<dbReference type="EMBL" id="PKFO01000008">
    <property type="protein sequence ID" value="PVH22494.1"/>
    <property type="molecule type" value="Genomic_DNA"/>
</dbReference>
<dbReference type="Proteomes" id="UP000244309">
    <property type="component" value="Unassembled WGS sequence"/>
</dbReference>
<proteinExistence type="predicted"/>
<protein>
    <submittedName>
        <fullName evidence="2">Uncharacterized protein</fullName>
    </submittedName>
</protein>
<sequence length="699" mass="78963">MADDGIVDDYVWAVDRLENILVQRCYQPDSARKLSRLLKDDPSPGNRAEIIREIDLVLLRLHEKSINDSKALSTFRSNIDATYESNSPSKNEILDILELLTYVANIRNPTLTPPARNRQPDDPPDIGTRLNGDLRVVKYLYSQDKEKLKSVLLGARIETVIVDHLLLKMDQMIASSGTSGGIPFIYVLSSVRHRLGQIPSLNSFRGRVQTSNSLSKLAVCSKKLELVRYQRFNSAIQQIQELLDPERFLQVTLEVQNQTHYIWQTLTRKVGFNGDANSLGGLITAAAMDYSNAEHEMFIEAVNRLYDDIHTSSTTKEFDKEFTIALARFSGSIAGMTNIPGHRDLVQATNNSLTRLLIKQEKEVVWLKYVRLSEDGIYLAATICWWYCGCKTKDLDYACWFQFFIGSFAVSVLYSVSLTETIAYVKRRSSQYWHPERFYRSALDEVIPPDFDEEREALNGALNLTGLVEITMKILKKWSVPDKLVEAHRMNLAQFNFQATPLQREVMQMHIDQFCRGAIDCRNRAFLLNQIVIFNDQLDSPERPEFVRESLTVKASSDAMILSLPRKQHIRSRKGRLFFSNPNFLVMAVMILALFIVIPVFFTLIDPASASKSTVDTHNSTQTSITDVIGQTSITDITGQTNSTGIVNQTNSTSDQGIAFKEKLSIMLMGASAGRTAKRLINLPCFQAGLGKLLRLTDS</sequence>
<keyword evidence="1" id="KW-0812">Transmembrane</keyword>
<evidence type="ECO:0000256" key="1">
    <source>
        <dbReference type="SAM" id="Phobius"/>
    </source>
</evidence>
<keyword evidence="1" id="KW-0472">Membrane</keyword>
<keyword evidence="3" id="KW-1185">Reference proteome</keyword>
<feature type="transmembrane region" description="Helical" evidence="1">
    <location>
        <begin position="584"/>
        <end position="605"/>
    </location>
</feature>
<accession>A0A2V1AXH5</accession>
<evidence type="ECO:0000313" key="3">
    <source>
        <dbReference type="Proteomes" id="UP000244309"/>
    </source>
</evidence>
<dbReference type="AlphaFoldDB" id="A0A2V1AXH5"/>
<dbReference type="GeneID" id="37010393"/>
<evidence type="ECO:0000313" key="2">
    <source>
        <dbReference type="EMBL" id="PVH22494.1"/>
    </source>
</evidence>
<keyword evidence="1" id="KW-1133">Transmembrane helix</keyword>
<comment type="caution">
    <text evidence="2">The sequence shown here is derived from an EMBL/GenBank/DDBJ whole genome shotgun (WGS) entry which is preliminary data.</text>
</comment>
<dbReference type="RefSeq" id="XP_025343434.1">
    <property type="nucleotide sequence ID" value="XM_025488667.1"/>
</dbReference>
<dbReference type="VEuPathDB" id="FungiDB:CXQ85_005063"/>
<reference evidence="2 3" key="1">
    <citation type="submission" date="2017-12" db="EMBL/GenBank/DDBJ databases">
        <title>Genome Sequence of a Multidrug-Resistant Candida haemulonii Isolate from a Patient with Chronic Leg Ulcers in Israel.</title>
        <authorList>
            <person name="Chow N.A."/>
            <person name="Gade L."/>
            <person name="Batra D."/>
            <person name="Rowe L.A."/>
            <person name="Ben-Ami R."/>
            <person name="Loparev V.N."/>
            <person name="Litvintseva A.P."/>
        </authorList>
    </citation>
    <scope>NUCLEOTIDE SEQUENCE [LARGE SCALE GENOMIC DNA]</scope>
    <source>
        <strain evidence="2 3">B11899</strain>
    </source>
</reference>
<organism evidence="2 3">
    <name type="scientific">Candidozyma haemuli</name>
    <dbReference type="NCBI Taxonomy" id="45357"/>
    <lineage>
        <taxon>Eukaryota</taxon>
        <taxon>Fungi</taxon>
        <taxon>Dikarya</taxon>
        <taxon>Ascomycota</taxon>
        <taxon>Saccharomycotina</taxon>
        <taxon>Pichiomycetes</taxon>
        <taxon>Metschnikowiaceae</taxon>
        <taxon>Candidozyma</taxon>
    </lineage>
</organism>
<name>A0A2V1AXH5_9ASCO</name>